<sequence length="596" mass="69087">MEKSTEKFLNSIEWIEDAIKKNTINYFKYEEFNGHEKVDDGGFGFVSKSEWIIGGMTVALKSLRVYADEKTMKIFVKELQLLQRVSFHPNINHFYGVTKDSFGHYKMVLQFAINGNLRDYLGNNFSNLQWKDKYQIASEISQGLLFLHKNKIIHRDLHPKNILVHEHKMMISDFGLSKLTTLETSNTSNSGSALDGMMAFMDPQCFEIQEYERTTKSDIYSYGVVLWEISSGHKPFQSLKRIQIPIKIYLGAREEPIKDTPPEYVKLYKRCWDKDPEKRPEIEEICDSLNKLIYNKPTNSHDSHVNMEESSRGLLEKVISENIIKFYDYDQFSDHIKISEERLGFVHKSIWRKNGLLVALKCLNIKDKYLDETITKELVEKLHLLQNIEFHQNIIKFYGLTKDPSSEYYCMVFQFADGGNLREYLTKNFSKLQWNDKIHMAIGIAEGLKYLHEHEIAHRGLHSKNILVCNGKMVIAGFGISELINESSLSNSVSQGMPGYIDSQCFKNPTYQRNMKSDIYSFGIILWEISSGKPPFKSLKGYSISIHIFKGKREVPVKGTPPQYENLYKQCWDNDPGERPNIVSALEILSQLVLYN</sequence>
<dbReference type="SUPFAM" id="SSF56112">
    <property type="entry name" value="Protein kinase-like (PK-like)"/>
    <property type="match status" value="2"/>
</dbReference>
<feature type="domain" description="Protein kinase" evidence="1">
    <location>
        <begin position="32"/>
        <end position="293"/>
    </location>
</feature>
<comment type="caution">
    <text evidence="2">The sequence shown here is derived from an EMBL/GenBank/DDBJ whole genome shotgun (WGS) entry which is preliminary data.</text>
</comment>
<dbReference type="STRING" id="44941.A0A397TR24"/>
<dbReference type="EMBL" id="QKWP01003945">
    <property type="protein sequence ID" value="RIB00575.1"/>
    <property type="molecule type" value="Genomic_DNA"/>
</dbReference>
<dbReference type="AlphaFoldDB" id="A0A397TR24"/>
<reference evidence="2 4" key="1">
    <citation type="submission" date="2018-06" db="EMBL/GenBank/DDBJ databases">
        <title>Comparative genomics reveals the genomic features of Rhizophagus irregularis, R. cerebriforme, R. diaphanum and Gigaspora rosea, and their symbiotic lifestyle signature.</title>
        <authorList>
            <person name="Morin E."/>
            <person name="San Clemente H."/>
            <person name="Chen E.C.H."/>
            <person name="De La Providencia I."/>
            <person name="Hainaut M."/>
            <person name="Kuo A."/>
            <person name="Kohler A."/>
            <person name="Murat C."/>
            <person name="Tang N."/>
            <person name="Roy S."/>
            <person name="Loubradou J."/>
            <person name="Henrissat B."/>
            <person name="Grigoriev I.V."/>
            <person name="Corradi N."/>
            <person name="Roux C."/>
            <person name="Martin F.M."/>
        </authorList>
    </citation>
    <scope>NUCLEOTIDE SEQUENCE [LARGE SCALE GENOMIC DNA]</scope>
    <source>
        <strain evidence="2 4">DAOM 194757</strain>
    </source>
</reference>
<dbReference type="InterPro" id="IPR011009">
    <property type="entry name" value="Kinase-like_dom_sf"/>
</dbReference>
<accession>A0A397TR24</accession>
<dbReference type="OrthoDB" id="2431639at2759"/>
<dbReference type="PRINTS" id="PR00109">
    <property type="entry name" value="TYRKINASE"/>
</dbReference>
<proteinExistence type="predicted"/>
<keyword evidence="2" id="KW-0418">Kinase</keyword>
<protein>
    <submittedName>
        <fullName evidence="2">Kinase-like domain-containing protein</fullName>
    </submittedName>
</protein>
<evidence type="ECO:0000313" key="4">
    <source>
        <dbReference type="Proteomes" id="UP000266673"/>
    </source>
</evidence>
<dbReference type="GO" id="GO:0004674">
    <property type="term" value="F:protein serine/threonine kinase activity"/>
    <property type="evidence" value="ECO:0007669"/>
    <property type="project" value="TreeGrafter"/>
</dbReference>
<evidence type="ECO:0000313" key="3">
    <source>
        <dbReference type="EMBL" id="RIB24275.1"/>
    </source>
</evidence>
<dbReference type="PROSITE" id="PS50011">
    <property type="entry name" value="PROTEIN_KINASE_DOM"/>
    <property type="match status" value="2"/>
</dbReference>
<dbReference type="InterPro" id="IPR000719">
    <property type="entry name" value="Prot_kinase_dom"/>
</dbReference>
<keyword evidence="2" id="KW-0808">Transferase</keyword>
<dbReference type="PANTHER" id="PTHR44329">
    <property type="entry name" value="SERINE/THREONINE-PROTEIN KINASE TNNI3K-RELATED"/>
    <property type="match status" value="1"/>
</dbReference>
<evidence type="ECO:0000313" key="2">
    <source>
        <dbReference type="EMBL" id="RIB00575.1"/>
    </source>
</evidence>
<dbReference type="Pfam" id="PF07714">
    <property type="entry name" value="PK_Tyr_Ser-Thr"/>
    <property type="match status" value="2"/>
</dbReference>
<dbReference type="GO" id="GO:0005524">
    <property type="term" value="F:ATP binding"/>
    <property type="evidence" value="ECO:0007669"/>
    <property type="project" value="InterPro"/>
</dbReference>
<gene>
    <name evidence="3" type="ORF">C2G38_2169031</name>
    <name evidence="2" type="ORF">C2G38_2233798</name>
</gene>
<dbReference type="InterPro" id="IPR001245">
    <property type="entry name" value="Ser-Thr/Tyr_kinase_cat_dom"/>
</dbReference>
<name>A0A397TR24_9GLOM</name>
<feature type="domain" description="Protein kinase" evidence="1">
    <location>
        <begin position="332"/>
        <end position="594"/>
    </location>
</feature>
<organism evidence="2 4">
    <name type="scientific">Gigaspora rosea</name>
    <dbReference type="NCBI Taxonomy" id="44941"/>
    <lineage>
        <taxon>Eukaryota</taxon>
        <taxon>Fungi</taxon>
        <taxon>Fungi incertae sedis</taxon>
        <taxon>Mucoromycota</taxon>
        <taxon>Glomeromycotina</taxon>
        <taxon>Glomeromycetes</taxon>
        <taxon>Diversisporales</taxon>
        <taxon>Gigasporaceae</taxon>
        <taxon>Gigaspora</taxon>
    </lineage>
</organism>
<evidence type="ECO:0000259" key="1">
    <source>
        <dbReference type="PROSITE" id="PS50011"/>
    </source>
</evidence>
<dbReference type="InterPro" id="IPR051681">
    <property type="entry name" value="Ser/Thr_Kinases-Pseudokinases"/>
</dbReference>
<dbReference type="Proteomes" id="UP000266673">
    <property type="component" value="Unassembled WGS sequence"/>
</dbReference>
<dbReference type="EMBL" id="QKWP01000223">
    <property type="protein sequence ID" value="RIB24275.1"/>
    <property type="molecule type" value="Genomic_DNA"/>
</dbReference>
<keyword evidence="4" id="KW-1185">Reference proteome</keyword>
<dbReference type="Gene3D" id="1.10.510.10">
    <property type="entry name" value="Transferase(Phosphotransferase) domain 1"/>
    <property type="match status" value="2"/>
</dbReference>